<dbReference type="EMBL" id="KV875098">
    <property type="protein sequence ID" value="OIW28709.1"/>
    <property type="molecule type" value="Genomic_DNA"/>
</dbReference>
<sequence>MIAPSLAPRPGRPALSVAPPEPVLAHSDSQWAAVYPEIERLYVRERRKLRYVMQYMETEYAFKATLQMYKKRFTKWGFQKNTKRSAAKNVECVKVARRKPRSPRELVCIPTSLELADDDRMMLIILTNVRIWSVSFFESVQSKGSDGPGPQQFPTESQIQQFKTKEANFAFKLVVDLLDRGHGLLAGRMARKAFLLAEHMLTLEGPALVWNLLEVMHSTVTGHARLFQMLLGHLVALARDMMPHAHPFIAMLRGLQRLVAGLSSDGTTPRGSPSSTSFSTHSEKATTTVDIKLQSSTLPTLIKRAWMINAEMLLHNFDPRLFPLYFRILYPTWDSCSIPAPTRLAGAAKEWFCHLEAKHLLDPSTSTGDQSVGHHAIRLLAYTLPKEDKMLESLLTPLNKGPMDDSSQVYDILRTNSLAAVQEGRHAISHQKQGLDIDSTISLRMLAVLATAKVLESTCLVNEQSGATGPTTTSVSPIDAAPVASAIRTLIGLDERDGAETGPPTDDVERLRAVVTLRGYAEGFNDPQVVREMWLLQDALTAAGRHEEAQEVERDAYRRMEKYIEDIPVHSA</sequence>
<feature type="compositionally biased region" description="Low complexity" evidence="1">
    <location>
        <begin position="263"/>
        <end position="280"/>
    </location>
</feature>
<dbReference type="InterPro" id="IPR025676">
    <property type="entry name" value="Clr5_dom"/>
</dbReference>
<feature type="domain" description="Clr5" evidence="2">
    <location>
        <begin position="28"/>
        <end position="80"/>
    </location>
</feature>
<dbReference type="Pfam" id="PF14420">
    <property type="entry name" value="Clr5"/>
    <property type="match status" value="1"/>
</dbReference>
<organism evidence="3 4">
    <name type="scientific">Coniochaeta ligniaria NRRL 30616</name>
    <dbReference type="NCBI Taxonomy" id="1408157"/>
    <lineage>
        <taxon>Eukaryota</taxon>
        <taxon>Fungi</taxon>
        <taxon>Dikarya</taxon>
        <taxon>Ascomycota</taxon>
        <taxon>Pezizomycotina</taxon>
        <taxon>Sordariomycetes</taxon>
        <taxon>Sordariomycetidae</taxon>
        <taxon>Coniochaetales</taxon>
        <taxon>Coniochaetaceae</taxon>
        <taxon>Coniochaeta</taxon>
    </lineage>
</organism>
<name>A0A1J7IMV2_9PEZI</name>
<dbReference type="OrthoDB" id="194358at2759"/>
<dbReference type="InParanoid" id="A0A1J7IMV2"/>
<evidence type="ECO:0000256" key="1">
    <source>
        <dbReference type="SAM" id="MobiDB-lite"/>
    </source>
</evidence>
<dbReference type="Proteomes" id="UP000182658">
    <property type="component" value="Unassembled WGS sequence"/>
</dbReference>
<dbReference type="PANTHER" id="PTHR38788">
    <property type="entry name" value="CLR5 DOMAIN-CONTAINING PROTEIN"/>
    <property type="match status" value="1"/>
</dbReference>
<feature type="region of interest" description="Disordered" evidence="1">
    <location>
        <begin position="263"/>
        <end position="283"/>
    </location>
</feature>
<reference evidence="3 4" key="1">
    <citation type="submission" date="2016-10" db="EMBL/GenBank/DDBJ databases">
        <title>Draft genome sequence of Coniochaeta ligniaria NRRL30616, a lignocellulolytic fungus for bioabatement of inhibitors in plant biomass hydrolysates.</title>
        <authorList>
            <consortium name="DOE Joint Genome Institute"/>
            <person name="Jimenez D.J."/>
            <person name="Hector R.E."/>
            <person name="Riley R."/>
            <person name="Sun H."/>
            <person name="Grigoriev I.V."/>
            <person name="Van Elsas J.D."/>
            <person name="Nichols N.N."/>
        </authorList>
    </citation>
    <scope>NUCLEOTIDE SEQUENCE [LARGE SCALE GENOMIC DNA]</scope>
    <source>
        <strain evidence="3 4">NRRL 30616</strain>
    </source>
</reference>
<evidence type="ECO:0000313" key="3">
    <source>
        <dbReference type="EMBL" id="OIW28709.1"/>
    </source>
</evidence>
<accession>A0A1J7IMV2</accession>
<evidence type="ECO:0000313" key="4">
    <source>
        <dbReference type="Proteomes" id="UP000182658"/>
    </source>
</evidence>
<gene>
    <name evidence="3" type="ORF">CONLIGDRAFT_670483</name>
</gene>
<dbReference type="AlphaFoldDB" id="A0A1J7IMV2"/>
<dbReference type="PANTHER" id="PTHR38788:SF3">
    <property type="entry name" value="CLR5 DOMAIN-CONTAINING PROTEIN"/>
    <property type="match status" value="1"/>
</dbReference>
<proteinExistence type="predicted"/>
<protein>
    <recommendedName>
        <fullName evidence="2">Clr5 domain-containing protein</fullName>
    </recommendedName>
</protein>
<evidence type="ECO:0000259" key="2">
    <source>
        <dbReference type="Pfam" id="PF14420"/>
    </source>
</evidence>
<keyword evidence="4" id="KW-1185">Reference proteome</keyword>